<dbReference type="InterPro" id="IPR032466">
    <property type="entry name" value="Metal_Hydrolase"/>
</dbReference>
<evidence type="ECO:0000313" key="4">
    <source>
        <dbReference type="Proteomes" id="UP000324479"/>
    </source>
</evidence>
<reference evidence="3 4" key="1">
    <citation type="submission" date="2019-08" db="EMBL/GenBank/DDBJ databases">
        <authorList>
            <person name="Dhanesh K."/>
            <person name="Kumar G."/>
            <person name="Sasikala C."/>
            <person name="Venkata Ramana C."/>
        </authorList>
    </citation>
    <scope>NUCLEOTIDE SEQUENCE [LARGE SCALE GENOMIC DNA]</scope>
    <source>
        <strain evidence="3 4">JC645</strain>
    </source>
</reference>
<dbReference type="SUPFAM" id="SSF51556">
    <property type="entry name" value="Metallo-dependent hydrolases"/>
    <property type="match status" value="1"/>
</dbReference>
<comment type="similarity">
    <text evidence="1">Belongs to the metallo-dependent hydrolases superfamily. NagA family.</text>
</comment>
<comment type="caution">
    <text evidence="3">The sequence shown here is derived from an EMBL/GenBank/DDBJ whole genome shotgun (WGS) entry which is preliminary data.</text>
</comment>
<keyword evidence="2" id="KW-0378">Hydrolase</keyword>
<name>A0A5M6DHG6_9BACT</name>
<dbReference type="EMBL" id="VWOX01000001">
    <property type="protein sequence ID" value="KAA5546984.1"/>
    <property type="molecule type" value="Genomic_DNA"/>
</dbReference>
<sequence>MSGFVDVQVNGYAGVDFNSDDLTPELLRSACQRLRADGVASFFPTIITDDASSMMRRISRITSAVEKDAQIAELVAGIHVEGPFLSREKGFVGAHPPQHVMDAGVDLAMRLVDAGRGMVRLLTLAPESPGSSAVIRRLAEEKVIVAAGHTDASLDQLDQAIDAGLTMFTHLGNACPALVHRHDNIVQRGLAFADRLDISFIADGHHVPFFALANYLSRVPSERVVIVTDAISAAGLGPGTYRLAGQEVEVDPDLSAWAKGREHFAGCATTMPRMAELLKQKLHASDDQIDAWTRRNPGRLLAAAAG</sequence>
<accession>A0A5M6DHG6</accession>
<dbReference type="RefSeq" id="WP_150074091.1">
    <property type="nucleotide sequence ID" value="NZ_VWOX01000001.1"/>
</dbReference>
<evidence type="ECO:0000313" key="3">
    <source>
        <dbReference type="EMBL" id="KAA5546984.1"/>
    </source>
</evidence>
<dbReference type="PANTHER" id="PTHR11113:SF14">
    <property type="entry name" value="N-ACETYLGLUCOSAMINE-6-PHOSPHATE DEACETYLASE"/>
    <property type="match status" value="1"/>
</dbReference>
<keyword evidence="4" id="KW-1185">Reference proteome</keyword>
<evidence type="ECO:0000256" key="1">
    <source>
        <dbReference type="ARBA" id="ARBA00010716"/>
    </source>
</evidence>
<dbReference type="Proteomes" id="UP000324479">
    <property type="component" value="Unassembled WGS sequence"/>
</dbReference>
<proteinExistence type="inferred from homology"/>
<dbReference type="GO" id="GO:0008448">
    <property type="term" value="F:N-acetylglucosamine-6-phosphate deacetylase activity"/>
    <property type="evidence" value="ECO:0007669"/>
    <property type="project" value="TreeGrafter"/>
</dbReference>
<dbReference type="PANTHER" id="PTHR11113">
    <property type="entry name" value="N-ACETYLGLUCOSAMINE-6-PHOSPHATE DEACETYLASE"/>
    <property type="match status" value="1"/>
</dbReference>
<gene>
    <name evidence="3" type="ORF">FYK55_00765</name>
</gene>
<dbReference type="GO" id="GO:0006046">
    <property type="term" value="P:N-acetylglucosamine catabolic process"/>
    <property type="evidence" value="ECO:0007669"/>
    <property type="project" value="TreeGrafter"/>
</dbReference>
<organism evidence="3 4">
    <name type="scientific">Roseiconus nitratireducens</name>
    <dbReference type="NCBI Taxonomy" id="2605748"/>
    <lineage>
        <taxon>Bacteria</taxon>
        <taxon>Pseudomonadati</taxon>
        <taxon>Planctomycetota</taxon>
        <taxon>Planctomycetia</taxon>
        <taxon>Pirellulales</taxon>
        <taxon>Pirellulaceae</taxon>
        <taxon>Roseiconus</taxon>
    </lineage>
</organism>
<dbReference type="AlphaFoldDB" id="A0A5M6DHG6"/>
<dbReference type="Gene3D" id="3.20.20.140">
    <property type="entry name" value="Metal-dependent hydrolases"/>
    <property type="match status" value="1"/>
</dbReference>
<protein>
    <submittedName>
        <fullName evidence="3">N-acetylglucosamine-6-phosphate deacetylase</fullName>
    </submittedName>
</protein>
<evidence type="ECO:0000256" key="2">
    <source>
        <dbReference type="ARBA" id="ARBA00022801"/>
    </source>
</evidence>